<dbReference type="Pfam" id="PF00582">
    <property type="entry name" value="Usp"/>
    <property type="match status" value="1"/>
</dbReference>
<keyword evidence="4" id="KW-1185">Reference proteome</keyword>
<reference evidence="3 4" key="1">
    <citation type="submission" date="2019-02" db="EMBL/GenBank/DDBJ databases">
        <title>Sequencing the genomes of 1000 actinobacteria strains.</title>
        <authorList>
            <person name="Klenk H.-P."/>
        </authorList>
    </citation>
    <scope>NUCLEOTIDE SEQUENCE [LARGE SCALE GENOMIC DNA]</scope>
    <source>
        <strain evidence="3 4">DSM 45779</strain>
    </source>
</reference>
<evidence type="ECO:0000259" key="2">
    <source>
        <dbReference type="Pfam" id="PF00582"/>
    </source>
</evidence>
<dbReference type="InterPro" id="IPR006015">
    <property type="entry name" value="Universal_stress_UspA"/>
</dbReference>
<accession>A0A4Q7URE5</accession>
<comment type="caution">
    <text evidence="3">The sequence shown here is derived from an EMBL/GenBank/DDBJ whole genome shotgun (WGS) entry which is preliminary data.</text>
</comment>
<dbReference type="PANTHER" id="PTHR46268">
    <property type="entry name" value="STRESS RESPONSE PROTEIN NHAX"/>
    <property type="match status" value="1"/>
</dbReference>
<dbReference type="RefSeq" id="WP_165438242.1">
    <property type="nucleotide sequence ID" value="NZ_SHKL01000001.1"/>
</dbReference>
<evidence type="ECO:0000256" key="1">
    <source>
        <dbReference type="ARBA" id="ARBA00008791"/>
    </source>
</evidence>
<dbReference type="AlphaFoldDB" id="A0A4Q7URE5"/>
<gene>
    <name evidence="3" type="ORF">EV383_1110</name>
</gene>
<dbReference type="PANTHER" id="PTHR46268:SF6">
    <property type="entry name" value="UNIVERSAL STRESS PROTEIN UP12"/>
    <property type="match status" value="1"/>
</dbReference>
<dbReference type="EMBL" id="SHKL01000001">
    <property type="protein sequence ID" value="RZT84272.1"/>
    <property type="molecule type" value="Genomic_DNA"/>
</dbReference>
<dbReference type="PRINTS" id="PR01438">
    <property type="entry name" value="UNVRSLSTRESS"/>
</dbReference>
<dbReference type="Gene3D" id="3.40.50.620">
    <property type="entry name" value="HUPs"/>
    <property type="match status" value="1"/>
</dbReference>
<evidence type="ECO:0000313" key="4">
    <source>
        <dbReference type="Proteomes" id="UP000291591"/>
    </source>
</evidence>
<feature type="domain" description="UspA" evidence="2">
    <location>
        <begin position="1"/>
        <end position="148"/>
    </location>
</feature>
<dbReference type="InterPro" id="IPR006016">
    <property type="entry name" value="UspA"/>
</dbReference>
<proteinExistence type="inferred from homology"/>
<dbReference type="Proteomes" id="UP000291591">
    <property type="component" value="Unassembled WGS sequence"/>
</dbReference>
<sequence>MQRITVGVDGSPTSREALRWAADLAGRVGAELDVVRAWRYPPAPSEWNAVPTNYGFLPQMPEEGQVELAMTEELDETVLSVLGEDPGPAVTKRVVRGHPSETLVEESRGTDLLVLGRRGHSGVADFLRLGSVARTLTEHGHCAVVVVPVPDAG</sequence>
<comment type="similarity">
    <text evidence="1">Belongs to the universal stress protein A family.</text>
</comment>
<dbReference type="CDD" id="cd00293">
    <property type="entry name" value="USP-like"/>
    <property type="match status" value="1"/>
</dbReference>
<dbReference type="SUPFAM" id="SSF52402">
    <property type="entry name" value="Adenine nucleotide alpha hydrolases-like"/>
    <property type="match status" value="1"/>
</dbReference>
<organism evidence="3 4">
    <name type="scientific">Pseudonocardia sediminis</name>
    <dbReference type="NCBI Taxonomy" id="1397368"/>
    <lineage>
        <taxon>Bacteria</taxon>
        <taxon>Bacillati</taxon>
        <taxon>Actinomycetota</taxon>
        <taxon>Actinomycetes</taxon>
        <taxon>Pseudonocardiales</taxon>
        <taxon>Pseudonocardiaceae</taxon>
        <taxon>Pseudonocardia</taxon>
    </lineage>
</organism>
<protein>
    <submittedName>
        <fullName evidence="3">Nucleotide-binding universal stress UspA family protein</fullName>
    </submittedName>
</protein>
<name>A0A4Q7URE5_PSEST</name>
<dbReference type="InterPro" id="IPR014729">
    <property type="entry name" value="Rossmann-like_a/b/a_fold"/>
</dbReference>
<evidence type="ECO:0000313" key="3">
    <source>
        <dbReference type="EMBL" id="RZT84272.1"/>
    </source>
</evidence>